<evidence type="ECO:0000313" key="2">
    <source>
        <dbReference type="Proteomes" id="UP001165308"/>
    </source>
</evidence>
<dbReference type="RefSeq" id="WP_250084156.1">
    <property type="nucleotide sequence ID" value="NZ_JAMJPJ010000044.1"/>
</dbReference>
<comment type="caution">
    <text evidence="1">The sequence shown here is derived from an EMBL/GenBank/DDBJ whole genome shotgun (WGS) entry which is preliminary data.</text>
</comment>
<dbReference type="EMBL" id="JAMJPJ010000044">
    <property type="protein sequence ID" value="MCL7931574.1"/>
    <property type="molecule type" value="Genomic_DNA"/>
</dbReference>
<reference evidence="1" key="1">
    <citation type="submission" date="2022-05" db="EMBL/GenBank/DDBJ databases">
        <title>Halomonas geminus sp. nov. and Halomonas llamarensis sp. nov. isolated from high-altitude salars of the Atacama Desert.</title>
        <authorList>
            <person name="Hintersatz C."/>
            <person name="Rojas L.A."/>
            <person name="Wei T.-S."/>
            <person name="Kutschke S."/>
            <person name="Lehmann F."/>
            <person name="Jain R."/>
            <person name="Pollmann K."/>
        </authorList>
    </citation>
    <scope>NUCLEOTIDE SEQUENCE</scope>
    <source>
        <strain evidence="1">ATCHA</strain>
    </source>
</reference>
<dbReference type="InterPro" id="IPR003477">
    <property type="entry name" value="PemK-like"/>
</dbReference>
<proteinExistence type="predicted"/>
<sequence length="116" mass="13051">MKRAGQIALMPFPYTNLESSKKRPVLLLRQLNDTWDDWLVCMVSSQLHQANPSLDWVLMPDDKGFAASGLKAASVFRLSRLAVLDGALMLGQLGILSDERLHQLRHRLGTWIASDH</sequence>
<dbReference type="Proteomes" id="UP001165308">
    <property type="component" value="Unassembled WGS sequence"/>
</dbReference>
<accession>A0ABT0SUR0</accession>
<dbReference type="SUPFAM" id="SSF50118">
    <property type="entry name" value="Cell growth inhibitor/plasmid maintenance toxic component"/>
    <property type="match status" value="1"/>
</dbReference>
<name>A0ABT0SUR0_9GAMM</name>
<dbReference type="Gene3D" id="2.30.30.110">
    <property type="match status" value="1"/>
</dbReference>
<protein>
    <submittedName>
        <fullName evidence="1">Type II toxin-antitoxin system PemK/MazF family toxin</fullName>
    </submittedName>
</protein>
<keyword evidence="2" id="KW-1185">Reference proteome</keyword>
<gene>
    <name evidence="1" type="ORF">M8006_16580</name>
</gene>
<dbReference type="Pfam" id="PF02452">
    <property type="entry name" value="PemK_toxin"/>
    <property type="match status" value="1"/>
</dbReference>
<organism evidence="1 2">
    <name type="scientific">Halomonas llamarensis</name>
    <dbReference type="NCBI Taxonomy" id="2945104"/>
    <lineage>
        <taxon>Bacteria</taxon>
        <taxon>Pseudomonadati</taxon>
        <taxon>Pseudomonadota</taxon>
        <taxon>Gammaproteobacteria</taxon>
        <taxon>Oceanospirillales</taxon>
        <taxon>Halomonadaceae</taxon>
        <taxon>Halomonas</taxon>
    </lineage>
</organism>
<dbReference type="InterPro" id="IPR011067">
    <property type="entry name" value="Plasmid_toxin/cell-grow_inhib"/>
</dbReference>
<evidence type="ECO:0000313" key="1">
    <source>
        <dbReference type="EMBL" id="MCL7931574.1"/>
    </source>
</evidence>